<feature type="region of interest" description="Disordered" evidence="1">
    <location>
        <begin position="41"/>
        <end position="104"/>
    </location>
</feature>
<dbReference type="PROSITE" id="PS51318">
    <property type="entry name" value="TAT"/>
    <property type="match status" value="1"/>
</dbReference>
<organism evidence="2 3">
    <name type="scientific">Halosolutus amylolyticus</name>
    <dbReference type="NCBI Taxonomy" id="2932267"/>
    <lineage>
        <taxon>Archaea</taxon>
        <taxon>Methanobacteriati</taxon>
        <taxon>Methanobacteriota</taxon>
        <taxon>Stenosarchaea group</taxon>
        <taxon>Halobacteria</taxon>
        <taxon>Halobacteriales</taxon>
        <taxon>Natrialbaceae</taxon>
        <taxon>Halosolutus</taxon>
    </lineage>
</organism>
<evidence type="ECO:0000313" key="3">
    <source>
        <dbReference type="Proteomes" id="UP001595898"/>
    </source>
</evidence>
<feature type="compositionally biased region" description="Basic and acidic residues" evidence="1">
    <location>
        <begin position="8"/>
        <end position="18"/>
    </location>
</feature>
<name>A0ABD5PNI4_9EURY</name>
<feature type="compositionally biased region" description="Gly residues" evidence="1">
    <location>
        <begin position="90"/>
        <end position="104"/>
    </location>
</feature>
<dbReference type="Proteomes" id="UP001595898">
    <property type="component" value="Unassembled WGS sequence"/>
</dbReference>
<dbReference type="InterPro" id="IPR006311">
    <property type="entry name" value="TAT_signal"/>
</dbReference>
<proteinExistence type="predicted"/>
<gene>
    <name evidence="2" type="ORF">ACFO5R_08050</name>
</gene>
<sequence>MSNQDQPPKTETESEPTRATRRTVLRGAGVAGLLTMGVGTASAQQYSTEQTQTQATKKPPHTRKTPKGIEKAKSKVPSFVKDKLDIKFPGTGGGGGDNGDGISG</sequence>
<evidence type="ECO:0000256" key="1">
    <source>
        <dbReference type="SAM" id="MobiDB-lite"/>
    </source>
</evidence>
<accession>A0ABD5PNI4</accession>
<feature type="region of interest" description="Disordered" evidence="1">
    <location>
        <begin position="1"/>
        <end position="26"/>
    </location>
</feature>
<comment type="caution">
    <text evidence="2">The sequence shown here is derived from an EMBL/GenBank/DDBJ whole genome shotgun (WGS) entry which is preliminary data.</text>
</comment>
<dbReference type="AlphaFoldDB" id="A0ABD5PNI4"/>
<dbReference type="RefSeq" id="WP_250142686.1">
    <property type="nucleotide sequence ID" value="NZ_JALIQP010000008.1"/>
</dbReference>
<feature type="compositionally biased region" description="Polar residues" evidence="1">
    <location>
        <begin position="41"/>
        <end position="55"/>
    </location>
</feature>
<dbReference type="EMBL" id="JBHSFA010000004">
    <property type="protein sequence ID" value="MFC4541880.1"/>
    <property type="molecule type" value="Genomic_DNA"/>
</dbReference>
<keyword evidence="3" id="KW-1185">Reference proteome</keyword>
<protein>
    <submittedName>
        <fullName evidence="2">Uncharacterized protein</fullName>
    </submittedName>
</protein>
<evidence type="ECO:0000313" key="2">
    <source>
        <dbReference type="EMBL" id="MFC4541880.1"/>
    </source>
</evidence>
<reference evidence="2 3" key="1">
    <citation type="journal article" date="2019" name="Int. J. Syst. Evol. Microbiol.">
        <title>The Global Catalogue of Microorganisms (GCM) 10K type strain sequencing project: providing services to taxonomists for standard genome sequencing and annotation.</title>
        <authorList>
            <consortium name="The Broad Institute Genomics Platform"/>
            <consortium name="The Broad Institute Genome Sequencing Center for Infectious Disease"/>
            <person name="Wu L."/>
            <person name="Ma J."/>
        </authorList>
    </citation>
    <scope>NUCLEOTIDE SEQUENCE [LARGE SCALE GENOMIC DNA]</scope>
    <source>
        <strain evidence="2 3">WLHS5</strain>
    </source>
</reference>